<evidence type="ECO:0000256" key="2">
    <source>
        <dbReference type="PROSITE-ProRule" id="PRU00504"/>
    </source>
</evidence>
<dbReference type="Pfam" id="PF01436">
    <property type="entry name" value="NHL"/>
    <property type="match status" value="3"/>
</dbReference>
<dbReference type="CDD" id="cd05819">
    <property type="entry name" value="NHL"/>
    <property type="match status" value="1"/>
</dbReference>
<feature type="repeat" description="NHL" evidence="2">
    <location>
        <begin position="259"/>
        <end position="295"/>
    </location>
</feature>
<sequence length="347" mass="37068">MQNQTCELFGNFSTGFVFLQSFQSQFCFVNQPNATLGSTTLTTMASSMVTSVQASIYSRWNSTGITVANGNGNTSVLNPYGVFVDDQYNIYIAEKGNSRVSIWPPNPNGLASAAIFKTASGQLNAPPSLYVDSNTGDIYVADESNHRVVRFPNGSTIGRNVTSFLLNTSPTVSGIYLDPNGTIFITDTGGNRIYNWFTNHSAVGGNGAGANTNQLNSPKRFFIDKNYTFYVVDSTNNRVQRWLRGATSGDTVAGGYGSGTNASQLNGPLAVVVDSQGNVLVCDSTNNRVQMWRPGWTLGITVAGNANGSAGSGSIGLNAPKGIAIDKSDNFYVVDTNNLRIQKFSIL</sequence>
<dbReference type="PANTHER" id="PTHR24104:SF25">
    <property type="entry name" value="PROTEIN LIN-41"/>
    <property type="match status" value="1"/>
</dbReference>
<accession>A0A815SDE4</accession>
<gene>
    <name evidence="3" type="ORF">EDS130_LOCUS41857</name>
    <name evidence="4" type="ORF">XAT740_LOCUS46030</name>
</gene>
<dbReference type="Proteomes" id="UP000663828">
    <property type="component" value="Unassembled WGS sequence"/>
</dbReference>
<dbReference type="Gene3D" id="2.120.10.30">
    <property type="entry name" value="TolB, C-terminal domain"/>
    <property type="match status" value="2"/>
</dbReference>
<keyword evidence="1" id="KW-0677">Repeat</keyword>
<dbReference type="PROSITE" id="PS51125">
    <property type="entry name" value="NHL"/>
    <property type="match status" value="2"/>
</dbReference>
<protein>
    <recommendedName>
        <fullName evidence="7">NHL repeat containing protein-like protein</fullName>
    </recommendedName>
</protein>
<dbReference type="InterPro" id="IPR001258">
    <property type="entry name" value="NHL_repeat"/>
</dbReference>
<comment type="caution">
    <text evidence="3">The sequence shown here is derived from an EMBL/GenBank/DDBJ whole genome shotgun (WGS) entry which is preliminary data.</text>
</comment>
<organism evidence="3 6">
    <name type="scientific">Adineta ricciae</name>
    <name type="common">Rotifer</name>
    <dbReference type="NCBI Taxonomy" id="249248"/>
    <lineage>
        <taxon>Eukaryota</taxon>
        <taxon>Metazoa</taxon>
        <taxon>Spiralia</taxon>
        <taxon>Gnathifera</taxon>
        <taxon>Rotifera</taxon>
        <taxon>Eurotatoria</taxon>
        <taxon>Bdelloidea</taxon>
        <taxon>Adinetida</taxon>
        <taxon>Adinetidae</taxon>
        <taxon>Adineta</taxon>
    </lineage>
</organism>
<evidence type="ECO:0008006" key="7">
    <source>
        <dbReference type="Google" id="ProtNLM"/>
    </source>
</evidence>
<dbReference type="OrthoDB" id="654191at2759"/>
<feature type="repeat" description="NHL" evidence="2">
    <location>
        <begin position="121"/>
        <end position="154"/>
    </location>
</feature>
<dbReference type="EMBL" id="CAJNOR010006110">
    <property type="protein sequence ID" value="CAF1586031.1"/>
    <property type="molecule type" value="Genomic_DNA"/>
</dbReference>
<evidence type="ECO:0000313" key="4">
    <source>
        <dbReference type="EMBL" id="CAF1586031.1"/>
    </source>
</evidence>
<evidence type="ECO:0000313" key="5">
    <source>
        <dbReference type="Proteomes" id="UP000663828"/>
    </source>
</evidence>
<evidence type="ECO:0000313" key="3">
    <source>
        <dbReference type="EMBL" id="CAF1488251.1"/>
    </source>
</evidence>
<name>A0A815SDE4_ADIRI</name>
<dbReference type="GO" id="GO:0008270">
    <property type="term" value="F:zinc ion binding"/>
    <property type="evidence" value="ECO:0007669"/>
    <property type="project" value="UniProtKB-KW"/>
</dbReference>
<reference evidence="3" key="1">
    <citation type="submission" date="2021-02" db="EMBL/GenBank/DDBJ databases">
        <authorList>
            <person name="Nowell W R."/>
        </authorList>
    </citation>
    <scope>NUCLEOTIDE SEQUENCE</scope>
</reference>
<evidence type="ECO:0000313" key="6">
    <source>
        <dbReference type="Proteomes" id="UP000663852"/>
    </source>
</evidence>
<dbReference type="EMBL" id="CAJNOJ010000574">
    <property type="protein sequence ID" value="CAF1488251.1"/>
    <property type="molecule type" value="Genomic_DNA"/>
</dbReference>
<dbReference type="SUPFAM" id="SSF63829">
    <property type="entry name" value="Calcium-dependent phosphotriesterase"/>
    <property type="match status" value="1"/>
</dbReference>
<proteinExistence type="predicted"/>
<dbReference type="InterPro" id="IPR011042">
    <property type="entry name" value="6-blade_b-propeller_TolB-like"/>
</dbReference>
<dbReference type="PANTHER" id="PTHR24104">
    <property type="entry name" value="E3 UBIQUITIN-PROTEIN LIGASE NHLRC1-RELATED"/>
    <property type="match status" value="1"/>
</dbReference>
<dbReference type="InterPro" id="IPR050952">
    <property type="entry name" value="TRIM-NHL_E3_ligases"/>
</dbReference>
<dbReference type="Proteomes" id="UP000663852">
    <property type="component" value="Unassembled WGS sequence"/>
</dbReference>
<dbReference type="AlphaFoldDB" id="A0A815SDE4"/>
<dbReference type="Gene3D" id="2.40.10.500">
    <property type="match status" value="1"/>
</dbReference>
<keyword evidence="5" id="KW-1185">Reference proteome</keyword>
<evidence type="ECO:0000256" key="1">
    <source>
        <dbReference type="ARBA" id="ARBA00022737"/>
    </source>
</evidence>